<feature type="signal peptide" evidence="1">
    <location>
        <begin position="1"/>
        <end position="21"/>
    </location>
</feature>
<evidence type="ECO:0008006" key="4">
    <source>
        <dbReference type="Google" id="ProtNLM"/>
    </source>
</evidence>
<evidence type="ECO:0000313" key="3">
    <source>
        <dbReference type="Proteomes" id="UP001249959"/>
    </source>
</evidence>
<reference evidence="2 3" key="1">
    <citation type="submission" date="2023-09" db="EMBL/GenBank/DDBJ databases">
        <title>Aquirufa genomes.</title>
        <authorList>
            <person name="Pitt A."/>
        </authorList>
    </citation>
    <scope>NUCLEOTIDE SEQUENCE [LARGE SCALE GENOMIC DNA]</scope>
    <source>
        <strain evidence="2 3">LEOWEIH-7C</strain>
    </source>
</reference>
<evidence type="ECO:0000313" key="2">
    <source>
        <dbReference type="EMBL" id="MDU0807695.1"/>
    </source>
</evidence>
<evidence type="ECO:0000256" key="1">
    <source>
        <dbReference type="SAM" id="SignalP"/>
    </source>
</evidence>
<comment type="caution">
    <text evidence="2">The sequence shown here is derived from an EMBL/GenBank/DDBJ whole genome shotgun (WGS) entry which is preliminary data.</text>
</comment>
<sequence length="127" mass="14615">MKLRILSWLILLALQMPLVNQWGAVAYYRVNQDYIAKNLCENRNKPKMNCNGQCYLAKQLKAQEEKESKSANDRLEKLPEIILAFQEILDSPLVPQHNSFKTQVQFHYIAADGIDIRFGLIKPPATV</sequence>
<feature type="chain" id="PRO_5047061641" description="Secreted protein" evidence="1">
    <location>
        <begin position="22"/>
        <end position="127"/>
    </location>
</feature>
<dbReference type="RefSeq" id="WP_315575888.1">
    <property type="nucleotide sequence ID" value="NZ_JARDXH010000003.1"/>
</dbReference>
<gene>
    <name evidence="2" type="ORF">PQG45_01450</name>
</gene>
<accession>A0ABU3TPA3</accession>
<protein>
    <recommendedName>
        <fullName evidence="4">Secreted protein</fullName>
    </recommendedName>
</protein>
<organism evidence="2 3">
    <name type="scientific">Aquirufa regiilacus</name>
    <dbReference type="NCBI Taxonomy" id="3024868"/>
    <lineage>
        <taxon>Bacteria</taxon>
        <taxon>Pseudomonadati</taxon>
        <taxon>Bacteroidota</taxon>
        <taxon>Cytophagia</taxon>
        <taxon>Cytophagales</taxon>
        <taxon>Flectobacillaceae</taxon>
        <taxon>Aquirufa</taxon>
    </lineage>
</organism>
<dbReference type="EMBL" id="JAVNWW010000001">
    <property type="protein sequence ID" value="MDU0807695.1"/>
    <property type="molecule type" value="Genomic_DNA"/>
</dbReference>
<keyword evidence="3" id="KW-1185">Reference proteome</keyword>
<proteinExistence type="predicted"/>
<name>A0ABU3TPA3_9BACT</name>
<keyword evidence="1" id="KW-0732">Signal</keyword>
<dbReference type="Proteomes" id="UP001249959">
    <property type="component" value="Unassembled WGS sequence"/>
</dbReference>